<evidence type="ECO:0000313" key="5">
    <source>
        <dbReference type="Proteomes" id="UP001178662"/>
    </source>
</evidence>
<protein>
    <recommendedName>
        <fullName evidence="6">J domain-containing protein</fullName>
    </recommendedName>
</protein>
<sequence>MDEQMKKAYELLGLHEDATREQVENRYFILLKKEKSQRQQEQSTNEVAGPTHSEINAAYNLIIGLESEKLSTEPKQSKVSHFFYYYKFHLISTIIIVLFAGFMIKDTIDKRNEEARKPPIDLSVTVYGNFYFMDEEIFSQNLLSLMPDWKRIKVTPSFVPPQFSSEQDLAYQQKAMLLFMTEYDQLYILDDTNFQGMAGQGAFRRLDEMPGWSELNVPAERIVSIQTSEDTEAHPYGIDLSGNRIFNGIQIIDERPILTIRAAEEDWDKTMALVKRILNA</sequence>
<evidence type="ECO:0000256" key="2">
    <source>
        <dbReference type="ARBA" id="ARBA00023016"/>
    </source>
</evidence>
<keyword evidence="5" id="KW-1185">Reference proteome</keyword>
<keyword evidence="3" id="KW-0472">Membrane</keyword>
<evidence type="ECO:0000256" key="1">
    <source>
        <dbReference type="ARBA" id="ARBA00022705"/>
    </source>
</evidence>
<dbReference type="AlphaFoldDB" id="A0AA95EV58"/>
<dbReference type="Proteomes" id="UP001178662">
    <property type="component" value="Chromosome"/>
</dbReference>
<keyword evidence="1" id="KW-0235">DNA replication</keyword>
<gene>
    <name evidence="4" type="ORF">P0Y55_13040</name>
</gene>
<reference evidence="4" key="1">
    <citation type="submission" date="2023-03" db="EMBL/GenBank/DDBJ databases">
        <title>Andean soil-derived lignocellulolytic bacterial consortium as a source of novel taxa and putative plastic-active enzymes.</title>
        <authorList>
            <person name="Diaz-Garcia L."/>
            <person name="Chuvochina M."/>
            <person name="Feuerriegel G."/>
            <person name="Bunk B."/>
            <person name="Sproer C."/>
            <person name="Streit W.R."/>
            <person name="Rodriguez L.M."/>
            <person name="Overmann J."/>
            <person name="Jimenez D.J."/>
        </authorList>
    </citation>
    <scope>NUCLEOTIDE SEQUENCE</scope>
    <source>
        <strain evidence="4">MAG 2441</strain>
    </source>
</reference>
<dbReference type="InterPro" id="IPR036869">
    <property type="entry name" value="J_dom_sf"/>
</dbReference>
<accession>A0AA95EV58</accession>
<keyword evidence="2" id="KW-0346">Stress response</keyword>
<dbReference type="GO" id="GO:0006260">
    <property type="term" value="P:DNA replication"/>
    <property type="evidence" value="ECO:0007669"/>
    <property type="project" value="UniProtKB-KW"/>
</dbReference>
<organism evidence="4 5">
    <name type="scientific">Candidatus Cohnella colombiensis</name>
    <dbReference type="NCBI Taxonomy" id="3121368"/>
    <lineage>
        <taxon>Bacteria</taxon>
        <taxon>Bacillati</taxon>
        <taxon>Bacillota</taxon>
        <taxon>Bacilli</taxon>
        <taxon>Bacillales</taxon>
        <taxon>Paenibacillaceae</taxon>
        <taxon>Cohnella</taxon>
    </lineage>
</organism>
<name>A0AA95EV58_9BACL</name>
<dbReference type="SUPFAM" id="SSF46565">
    <property type="entry name" value="Chaperone J-domain"/>
    <property type="match status" value="1"/>
</dbReference>
<evidence type="ECO:0000256" key="3">
    <source>
        <dbReference type="SAM" id="Phobius"/>
    </source>
</evidence>
<proteinExistence type="predicted"/>
<evidence type="ECO:0000313" key="4">
    <source>
        <dbReference type="EMBL" id="WEK53501.1"/>
    </source>
</evidence>
<keyword evidence="3" id="KW-0812">Transmembrane</keyword>
<evidence type="ECO:0008006" key="6">
    <source>
        <dbReference type="Google" id="ProtNLM"/>
    </source>
</evidence>
<feature type="transmembrane region" description="Helical" evidence="3">
    <location>
        <begin position="84"/>
        <end position="104"/>
    </location>
</feature>
<keyword evidence="3" id="KW-1133">Transmembrane helix</keyword>
<dbReference type="EMBL" id="CP119317">
    <property type="protein sequence ID" value="WEK53501.1"/>
    <property type="molecule type" value="Genomic_DNA"/>
</dbReference>